<dbReference type="InterPro" id="IPR012337">
    <property type="entry name" value="RNaseH-like_sf"/>
</dbReference>
<dbReference type="AlphaFoldDB" id="A0A834WBR4"/>
<evidence type="ECO:0000259" key="3">
    <source>
        <dbReference type="Pfam" id="PF25597"/>
    </source>
</evidence>
<feature type="compositionally biased region" description="Polar residues" evidence="1">
    <location>
        <begin position="163"/>
        <end position="189"/>
    </location>
</feature>
<dbReference type="GO" id="GO:0003676">
    <property type="term" value="F:nucleic acid binding"/>
    <property type="evidence" value="ECO:0007669"/>
    <property type="project" value="InterPro"/>
</dbReference>
<evidence type="ECO:0000256" key="2">
    <source>
        <dbReference type="SAM" id="SignalP"/>
    </source>
</evidence>
<organism evidence="4 5">
    <name type="scientific">Senna tora</name>
    <dbReference type="NCBI Taxonomy" id="362788"/>
    <lineage>
        <taxon>Eukaryota</taxon>
        <taxon>Viridiplantae</taxon>
        <taxon>Streptophyta</taxon>
        <taxon>Embryophyta</taxon>
        <taxon>Tracheophyta</taxon>
        <taxon>Spermatophyta</taxon>
        <taxon>Magnoliopsida</taxon>
        <taxon>eudicotyledons</taxon>
        <taxon>Gunneridae</taxon>
        <taxon>Pentapetalae</taxon>
        <taxon>rosids</taxon>
        <taxon>fabids</taxon>
        <taxon>Fabales</taxon>
        <taxon>Fabaceae</taxon>
        <taxon>Caesalpinioideae</taxon>
        <taxon>Cassia clade</taxon>
        <taxon>Senna</taxon>
    </lineage>
</organism>
<dbReference type="Gene3D" id="3.30.420.10">
    <property type="entry name" value="Ribonuclease H-like superfamily/Ribonuclease H"/>
    <property type="match status" value="1"/>
</dbReference>
<gene>
    <name evidence="4" type="ORF">G2W53_032360</name>
</gene>
<comment type="caution">
    <text evidence="4">The sequence shown here is derived from an EMBL/GenBank/DDBJ whole genome shotgun (WGS) entry which is preliminary data.</text>
</comment>
<feature type="signal peptide" evidence="2">
    <location>
        <begin position="1"/>
        <end position="28"/>
    </location>
</feature>
<dbReference type="Pfam" id="PF25597">
    <property type="entry name" value="SH3_retrovirus"/>
    <property type="match status" value="1"/>
</dbReference>
<proteinExistence type="predicted"/>
<keyword evidence="5" id="KW-1185">Reference proteome</keyword>
<dbReference type="EMBL" id="JAAIUW010000010">
    <property type="protein sequence ID" value="KAF7811384.1"/>
    <property type="molecule type" value="Genomic_DNA"/>
</dbReference>
<dbReference type="Proteomes" id="UP000634136">
    <property type="component" value="Unassembled WGS sequence"/>
</dbReference>
<protein>
    <submittedName>
        <fullName evidence="4">Retrovirus-related Pol polyprotein from transposon TNT 1-94</fullName>
    </submittedName>
</protein>
<dbReference type="SUPFAM" id="SSF53098">
    <property type="entry name" value="Ribonuclease H-like"/>
    <property type="match status" value="1"/>
</dbReference>
<dbReference type="OrthoDB" id="1436801at2759"/>
<name>A0A834WBR4_9FABA</name>
<keyword evidence="2" id="KW-0732">Signal</keyword>
<feature type="region of interest" description="Disordered" evidence="1">
    <location>
        <begin position="163"/>
        <end position="217"/>
    </location>
</feature>
<evidence type="ECO:0000313" key="4">
    <source>
        <dbReference type="EMBL" id="KAF7811384.1"/>
    </source>
</evidence>
<feature type="domain" description="Retroviral polymerase SH3-like" evidence="3">
    <location>
        <begin position="88"/>
        <end position="127"/>
    </location>
</feature>
<dbReference type="InterPro" id="IPR036397">
    <property type="entry name" value="RNaseH_sf"/>
</dbReference>
<evidence type="ECO:0000256" key="1">
    <source>
        <dbReference type="SAM" id="MobiDB-lite"/>
    </source>
</evidence>
<dbReference type="InterPro" id="IPR057670">
    <property type="entry name" value="SH3_retrovirus"/>
</dbReference>
<feature type="compositionally biased region" description="Basic and acidic residues" evidence="1">
    <location>
        <begin position="193"/>
        <end position="205"/>
    </location>
</feature>
<accession>A0A834WBR4</accession>
<sequence length="217" mass="24142">MAGSAIMKYIVLFALVFAMAMQSPAVMATSRTTTPFIINDSQCPGPFAKFLEKHGICAQYTMSGTPQQNGVAKRRNRTLMDMVRHDYGYFIGYPEKSKGYRFYCPNHSPRIVETGNAKFIENGEVSGSTERNDVTIKEVRVDVPLPISTPLLTSTSNVVPVTEVNTGQNLNEETLPEGTNSQVSDTNEPQEVPLRRSERQKRSAISDDYVESLYETS</sequence>
<feature type="chain" id="PRO_5032721501" evidence="2">
    <location>
        <begin position="29"/>
        <end position="217"/>
    </location>
</feature>
<reference evidence="4" key="1">
    <citation type="submission" date="2020-09" db="EMBL/GenBank/DDBJ databases">
        <title>Genome-Enabled Discovery of Anthraquinone Biosynthesis in Senna tora.</title>
        <authorList>
            <person name="Kang S.-H."/>
            <person name="Pandey R.P."/>
            <person name="Lee C.-M."/>
            <person name="Sim J.-S."/>
            <person name="Jeong J.-T."/>
            <person name="Choi B.-S."/>
            <person name="Jung M."/>
            <person name="Ginzburg D."/>
            <person name="Zhao K."/>
            <person name="Won S.Y."/>
            <person name="Oh T.-J."/>
            <person name="Yu Y."/>
            <person name="Kim N.-H."/>
            <person name="Lee O.R."/>
            <person name="Lee T.-H."/>
            <person name="Bashyal P."/>
            <person name="Kim T.-S."/>
            <person name="Lee W.-H."/>
            <person name="Kawkins C."/>
            <person name="Kim C.-K."/>
            <person name="Kim J.S."/>
            <person name="Ahn B.O."/>
            <person name="Rhee S.Y."/>
            <person name="Sohng J.K."/>
        </authorList>
    </citation>
    <scope>NUCLEOTIDE SEQUENCE</scope>
    <source>
        <tissue evidence="4">Leaf</tissue>
    </source>
</reference>
<evidence type="ECO:0000313" key="5">
    <source>
        <dbReference type="Proteomes" id="UP000634136"/>
    </source>
</evidence>